<organism evidence="1 2">
    <name type="scientific">Desulfoglaeba alkanexedens ALDC</name>
    <dbReference type="NCBI Taxonomy" id="980445"/>
    <lineage>
        <taxon>Bacteria</taxon>
        <taxon>Pseudomonadati</taxon>
        <taxon>Thermodesulfobacteriota</taxon>
        <taxon>Syntrophobacteria</taxon>
        <taxon>Syntrophobacterales</taxon>
        <taxon>Syntrophobacteraceae</taxon>
        <taxon>Desulfoglaeba</taxon>
    </lineage>
</organism>
<dbReference type="SUPFAM" id="SSF117396">
    <property type="entry name" value="TM1631-like"/>
    <property type="match status" value="1"/>
</dbReference>
<sequence>MSRPDLRIGTSGWNYPHWRGRFYPESQPKARWLEYYSSRFDTVEVNATFYRLPRPSTFEGWKHRTPDGFLWAVKASRFITHIKRLKDVDEPLARFRESVAMLGEKSGPVLFQLPPGLHFDEALVRDFLDRLDPGLRHAVEVRHRSWIEDRFFQLLEERNIAFCIADTAGRYPLHEAVTADFVYLRLHGSRELYRSPYTRAELETWAARIRSWARDTFVYFDNDFEAHAVRNALELKAILGLS</sequence>
<proteinExistence type="predicted"/>
<dbReference type="EMBL" id="CP040098">
    <property type="protein sequence ID" value="QCQ20774.1"/>
    <property type="molecule type" value="Genomic_DNA"/>
</dbReference>
<dbReference type="Pfam" id="PF01904">
    <property type="entry name" value="DUF72"/>
    <property type="match status" value="1"/>
</dbReference>
<dbReference type="AlphaFoldDB" id="A0A4P8KZM8"/>
<evidence type="ECO:0000313" key="2">
    <source>
        <dbReference type="Proteomes" id="UP000298602"/>
    </source>
</evidence>
<dbReference type="Proteomes" id="UP000298602">
    <property type="component" value="Chromosome"/>
</dbReference>
<dbReference type="OrthoDB" id="9780310at2"/>
<evidence type="ECO:0000313" key="1">
    <source>
        <dbReference type="EMBL" id="QCQ20774.1"/>
    </source>
</evidence>
<name>A0A4P8KZM8_9BACT</name>
<dbReference type="PANTHER" id="PTHR30348:SF4">
    <property type="entry name" value="DUF72 DOMAIN-CONTAINING PROTEIN"/>
    <property type="match status" value="1"/>
</dbReference>
<dbReference type="RefSeq" id="WP_137422744.1">
    <property type="nucleotide sequence ID" value="NZ_CP040098.1"/>
</dbReference>
<dbReference type="PANTHER" id="PTHR30348">
    <property type="entry name" value="UNCHARACTERIZED PROTEIN YECE"/>
    <property type="match status" value="1"/>
</dbReference>
<reference evidence="1 2" key="2">
    <citation type="submission" date="2019-05" db="EMBL/GenBank/DDBJ databases">
        <authorList>
            <person name="Suflita J.M."/>
            <person name="Marks C.R."/>
        </authorList>
    </citation>
    <scope>NUCLEOTIDE SEQUENCE [LARGE SCALE GENOMIC DNA]</scope>
    <source>
        <strain evidence="1 2">ALDC</strain>
    </source>
</reference>
<keyword evidence="2" id="KW-1185">Reference proteome</keyword>
<dbReference type="Gene3D" id="3.20.20.410">
    <property type="entry name" value="Protein of unknown function UPF0759"/>
    <property type="match status" value="1"/>
</dbReference>
<reference evidence="1 2" key="1">
    <citation type="submission" date="2019-05" db="EMBL/GenBank/DDBJ databases">
        <title>The Complete Genome Sequence of the n-alkane-degrading Desulfoglaeba alkanexedens ALDC reveals multiple alkylsuccinate synthase gene clusters.</title>
        <authorList>
            <person name="Callaghan A.V."/>
            <person name="Davidova I.A."/>
            <person name="Duncan K.E."/>
            <person name="Morris B."/>
            <person name="McInerney M.J."/>
        </authorList>
    </citation>
    <scope>NUCLEOTIDE SEQUENCE [LARGE SCALE GENOMIC DNA]</scope>
    <source>
        <strain evidence="1 2">ALDC</strain>
    </source>
</reference>
<dbReference type="KEGG" id="dax:FDQ92_00265"/>
<dbReference type="InterPro" id="IPR036520">
    <property type="entry name" value="UPF0759_sf"/>
</dbReference>
<gene>
    <name evidence="1" type="ORF">FDQ92_00265</name>
</gene>
<protein>
    <submittedName>
        <fullName evidence="1">DUF72 domain-containing protein</fullName>
    </submittedName>
</protein>
<accession>A0A4P8KZM8</accession>
<dbReference type="InterPro" id="IPR002763">
    <property type="entry name" value="DUF72"/>
</dbReference>